<feature type="domain" description="RNA polymerase sigma-70 region 2" evidence="1">
    <location>
        <begin position="48"/>
        <end position="97"/>
    </location>
</feature>
<evidence type="ECO:0000313" key="2">
    <source>
        <dbReference type="EMBL" id="ATW62836.1"/>
    </source>
</evidence>
<dbReference type="Gene3D" id="1.20.120.1810">
    <property type="match status" value="1"/>
</dbReference>
<organism evidence="2 3">
    <name type="scientific">Synechococcus phage S-CBWM1</name>
    <dbReference type="NCBI Taxonomy" id="2053653"/>
    <lineage>
        <taxon>Viruses</taxon>
        <taxon>Duplodnaviria</taxon>
        <taxon>Heunggongvirae</taxon>
        <taxon>Uroviricota</taxon>
        <taxon>Caudoviricetes</taxon>
        <taxon>Aokuangvirus</taxon>
        <taxon>Aokuangvirus SCBWM1</taxon>
    </lineage>
</organism>
<dbReference type="InterPro" id="IPR013325">
    <property type="entry name" value="RNA_pol_sigma_r2"/>
</dbReference>
<evidence type="ECO:0000259" key="1">
    <source>
        <dbReference type="Pfam" id="PF04542"/>
    </source>
</evidence>
<accession>A0A3G1L3T2</accession>
<evidence type="ECO:0000313" key="3">
    <source>
        <dbReference type="Proteomes" id="UP000274731"/>
    </source>
</evidence>
<dbReference type="GO" id="GO:0006352">
    <property type="term" value="P:DNA-templated transcription initiation"/>
    <property type="evidence" value="ECO:0007669"/>
    <property type="project" value="InterPro"/>
</dbReference>
<gene>
    <name evidence="2" type="ORF">SCBWM1_gp152</name>
</gene>
<dbReference type="InterPro" id="IPR007627">
    <property type="entry name" value="RNA_pol_sigma70_r2"/>
</dbReference>
<dbReference type="EMBL" id="MG450654">
    <property type="protein sequence ID" value="ATW62836.1"/>
    <property type="molecule type" value="Genomic_DNA"/>
</dbReference>
<dbReference type="SUPFAM" id="SSF88946">
    <property type="entry name" value="Sigma2 domain of RNA polymerase sigma factors"/>
    <property type="match status" value="1"/>
</dbReference>
<proteinExistence type="predicted"/>
<reference evidence="2 3" key="1">
    <citation type="journal article" date="2018" name="Environ. Microbiol.">
        <title>Novel phage-host interactions and evolution as revealed by a cyanomyovirus isolated from an estuarine environment.</title>
        <authorList>
            <person name="Xu Y."/>
            <person name="Zhang R."/>
            <person name="Wang N."/>
            <person name="Cai L."/>
            <person name="Tong Y."/>
            <person name="Sun Q."/>
            <person name="Chen F."/>
            <person name="Jiao N."/>
        </authorList>
    </citation>
    <scope>NUCLEOTIDE SEQUENCE [LARGE SCALE GENOMIC DNA]</scope>
</reference>
<dbReference type="Proteomes" id="UP000274731">
    <property type="component" value="Segment"/>
</dbReference>
<keyword evidence="3" id="KW-1185">Reference proteome</keyword>
<dbReference type="GO" id="GO:0003700">
    <property type="term" value="F:DNA-binding transcription factor activity"/>
    <property type="evidence" value="ECO:0007669"/>
    <property type="project" value="InterPro"/>
</dbReference>
<sequence>MIMARKRSLKSYPELTKEQQRLVAEHLWISGSVAHRVKSRTWGHTGALTKDDLVQVANFALCVAAVQYDGSRGVKFSTYAYNKAQGYLNHALRDKSRMVRTPRWIEKIRNPVLDGVKAGKTYAEIAEELGVEEGKVAICHLAENNYHVSYDSSPEDWTSPEFIHLDDEVKASLNCPHLLSELKKLTEGDVNIILSYLDGGAGLSEQQKEWAADKFFELKGIAYGDSPYPYGDGITDANPAG</sequence>
<protein>
    <submittedName>
        <fullName evidence="2">Putative RNA polymerase sigma-70 factor</fullName>
    </submittedName>
</protein>
<name>A0A3G1L3T2_9CAUD</name>
<dbReference type="Pfam" id="PF04542">
    <property type="entry name" value="Sigma70_r2"/>
    <property type="match status" value="1"/>
</dbReference>